<keyword evidence="1" id="KW-0813">Transport</keyword>
<dbReference type="EMBL" id="CAXITT010003207">
    <property type="protein sequence ID" value="CAL1549035.1"/>
    <property type="molecule type" value="Genomic_DNA"/>
</dbReference>
<dbReference type="InterPro" id="IPR003439">
    <property type="entry name" value="ABC_transporter-like_ATP-bd"/>
</dbReference>
<dbReference type="Pfam" id="PF00005">
    <property type="entry name" value="ABC_tran"/>
    <property type="match status" value="1"/>
</dbReference>
<dbReference type="Proteomes" id="UP001497497">
    <property type="component" value="Unassembled WGS sequence"/>
</dbReference>
<dbReference type="GO" id="GO:0005524">
    <property type="term" value="F:ATP binding"/>
    <property type="evidence" value="ECO:0007669"/>
    <property type="project" value="UniProtKB-KW"/>
</dbReference>
<proteinExistence type="predicted"/>
<feature type="domain" description="ABC transporter" evidence="4">
    <location>
        <begin position="5"/>
        <end position="51"/>
    </location>
</feature>
<accession>A0AAV2IPY7</accession>
<gene>
    <name evidence="5" type="ORF">GSLYS_00022352001</name>
</gene>
<dbReference type="AlphaFoldDB" id="A0AAV2IPY7"/>
<keyword evidence="2" id="KW-0547">Nucleotide-binding</keyword>
<feature type="non-terminal residue" evidence="5">
    <location>
        <position position="1"/>
    </location>
</feature>
<sequence length="55" mass="5805">KRVVDNLDLKVKPGELYALLGPNGAGKTTTLRMAVGLTRPEEGSVHIFGVDALAD</sequence>
<keyword evidence="6" id="KW-1185">Reference proteome</keyword>
<evidence type="ECO:0000313" key="5">
    <source>
        <dbReference type="EMBL" id="CAL1549035.1"/>
    </source>
</evidence>
<dbReference type="InterPro" id="IPR050763">
    <property type="entry name" value="ABC_transporter_ATP-binding"/>
</dbReference>
<dbReference type="GO" id="GO:0016887">
    <property type="term" value="F:ATP hydrolysis activity"/>
    <property type="evidence" value="ECO:0007669"/>
    <property type="project" value="InterPro"/>
</dbReference>
<reference evidence="5 6" key="1">
    <citation type="submission" date="2024-04" db="EMBL/GenBank/DDBJ databases">
        <authorList>
            <consortium name="Genoscope - CEA"/>
            <person name="William W."/>
        </authorList>
    </citation>
    <scope>NUCLEOTIDE SEQUENCE [LARGE SCALE GENOMIC DNA]</scope>
</reference>
<dbReference type="PANTHER" id="PTHR42711:SF16">
    <property type="entry name" value="ABC TRANSPORTER ATP-BINDING PROTEIN"/>
    <property type="match status" value="1"/>
</dbReference>
<evidence type="ECO:0000256" key="3">
    <source>
        <dbReference type="ARBA" id="ARBA00022840"/>
    </source>
</evidence>
<organism evidence="5 6">
    <name type="scientific">Lymnaea stagnalis</name>
    <name type="common">Great pond snail</name>
    <name type="synonym">Helix stagnalis</name>
    <dbReference type="NCBI Taxonomy" id="6523"/>
    <lineage>
        <taxon>Eukaryota</taxon>
        <taxon>Metazoa</taxon>
        <taxon>Spiralia</taxon>
        <taxon>Lophotrochozoa</taxon>
        <taxon>Mollusca</taxon>
        <taxon>Gastropoda</taxon>
        <taxon>Heterobranchia</taxon>
        <taxon>Euthyneura</taxon>
        <taxon>Panpulmonata</taxon>
        <taxon>Hygrophila</taxon>
        <taxon>Lymnaeoidea</taxon>
        <taxon>Lymnaeidae</taxon>
        <taxon>Lymnaea</taxon>
    </lineage>
</organism>
<evidence type="ECO:0000259" key="4">
    <source>
        <dbReference type="Pfam" id="PF00005"/>
    </source>
</evidence>
<dbReference type="Gene3D" id="3.40.50.300">
    <property type="entry name" value="P-loop containing nucleotide triphosphate hydrolases"/>
    <property type="match status" value="1"/>
</dbReference>
<dbReference type="InterPro" id="IPR027417">
    <property type="entry name" value="P-loop_NTPase"/>
</dbReference>
<dbReference type="SUPFAM" id="SSF52540">
    <property type="entry name" value="P-loop containing nucleoside triphosphate hydrolases"/>
    <property type="match status" value="1"/>
</dbReference>
<keyword evidence="3" id="KW-0067">ATP-binding</keyword>
<feature type="non-terminal residue" evidence="5">
    <location>
        <position position="55"/>
    </location>
</feature>
<evidence type="ECO:0000256" key="2">
    <source>
        <dbReference type="ARBA" id="ARBA00022741"/>
    </source>
</evidence>
<protein>
    <recommendedName>
        <fullName evidence="4">ABC transporter domain-containing protein</fullName>
    </recommendedName>
</protein>
<name>A0AAV2IPY7_LYMST</name>
<dbReference type="PANTHER" id="PTHR42711">
    <property type="entry name" value="ABC TRANSPORTER ATP-BINDING PROTEIN"/>
    <property type="match status" value="1"/>
</dbReference>
<comment type="caution">
    <text evidence="5">The sequence shown here is derived from an EMBL/GenBank/DDBJ whole genome shotgun (WGS) entry which is preliminary data.</text>
</comment>
<evidence type="ECO:0000313" key="6">
    <source>
        <dbReference type="Proteomes" id="UP001497497"/>
    </source>
</evidence>
<evidence type="ECO:0000256" key="1">
    <source>
        <dbReference type="ARBA" id="ARBA00022448"/>
    </source>
</evidence>